<name>A0A6J5SQQ2_9CAUD</name>
<evidence type="ECO:0000313" key="1">
    <source>
        <dbReference type="EMBL" id="CAB4185173.1"/>
    </source>
</evidence>
<proteinExistence type="predicted"/>
<evidence type="ECO:0000313" key="2">
    <source>
        <dbReference type="EMBL" id="CAB4193240.1"/>
    </source>
</evidence>
<gene>
    <name evidence="1" type="ORF">UFOVP1127_28</name>
    <name evidence="2" type="ORF">UFOVP1242_46</name>
    <name evidence="3" type="ORF">UFOVP1492_106</name>
    <name evidence="4" type="ORF">UFOVP1580_135</name>
</gene>
<dbReference type="PANTHER" id="PTHR35861:SF2">
    <property type="entry name" value="FELS-2 PROPHAGE PROTEIN"/>
    <property type="match status" value="1"/>
</dbReference>
<accession>A0A6J5SQQ2</accession>
<dbReference type="PANTHER" id="PTHR35861">
    <property type="match status" value="1"/>
</dbReference>
<reference evidence="3" key="1">
    <citation type="submission" date="2020-05" db="EMBL/GenBank/DDBJ databases">
        <authorList>
            <person name="Chiriac C."/>
            <person name="Salcher M."/>
            <person name="Ghai R."/>
            <person name="Kavagutti S V."/>
        </authorList>
    </citation>
    <scope>NUCLEOTIDE SEQUENCE</scope>
</reference>
<dbReference type="EMBL" id="LR797197">
    <property type="protein sequence ID" value="CAB4193240.1"/>
    <property type="molecule type" value="Genomic_DNA"/>
</dbReference>
<evidence type="ECO:0000313" key="3">
    <source>
        <dbReference type="EMBL" id="CAB4217852.1"/>
    </source>
</evidence>
<dbReference type="EMBL" id="LR798430">
    <property type="protein sequence ID" value="CAB5231664.1"/>
    <property type="molecule type" value="Genomic_DNA"/>
</dbReference>
<evidence type="ECO:0000313" key="4">
    <source>
        <dbReference type="EMBL" id="CAB5231664.1"/>
    </source>
</evidence>
<dbReference type="InterPro" id="IPR052042">
    <property type="entry name" value="Tail_sheath_structural"/>
</dbReference>
<dbReference type="Gene3D" id="3.40.50.11780">
    <property type="match status" value="2"/>
</dbReference>
<protein>
    <submittedName>
        <fullName evidence="3">Tail sheath protein, subtilisin-like domain containing protein</fullName>
    </submittedName>
</protein>
<sequence length="637" mass="66741">MALNGLAKTEINIQDLSVIISGGLSGVIGVLGVTERGIVGKPVLIGSWLDFTREFGGLLTTSDFPLLCRRTLESGGLLKVCRAGHYTNLADKNTLTGVKASVSITQSSVSATAATDTLTVTVPGATGEIVTVQVNEAGAGIVSLGTYTVIAADTATLVATGLRAAINANTGTTGYSAAGSGVAVIVSAPAADGAAANAYTPLLSAPTAAGTWGTATFAGGVSALTAHTFVATAKAVGPGYNGTILKITAPTNGTGVDLEVSLPGYPDLTETTKNFPTVPLTNDLNLFNQRSKLIDLSGFTGTLCPRPLVTLISGVQNVAEITTVDYIGDVAGQTGIRAFDGSPDITKIAVPEKAINALDVALANYAVSRGDVIAVLRTPVGLDGLGVQDYREATGAYSGTAVDTWQACMTTGGLTVLHPTNLVKQDIPEIADVLAAFSKKDNTSPVWFSAAGPKRGRIKNALGVVYDFGSAARQLQADNIANRGVNPVIKHNDFGVVFWGNRTMQKANTMLSYLNVAELFIFLKRNIKPLVESEAFDPNDIETWKAIYRKVYVLLELMNDNRAFQSSKTQKGYLYQGDQDIDDVSQATINTPNDIDAGIYRFRLFIKPVNATQFFGITATITNSGVDFAELLDIPLV</sequence>
<organism evidence="3">
    <name type="scientific">uncultured Caudovirales phage</name>
    <dbReference type="NCBI Taxonomy" id="2100421"/>
    <lineage>
        <taxon>Viruses</taxon>
        <taxon>Duplodnaviria</taxon>
        <taxon>Heunggongvirae</taxon>
        <taxon>Uroviricota</taxon>
        <taxon>Caudoviricetes</taxon>
        <taxon>Peduoviridae</taxon>
        <taxon>Maltschvirus</taxon>
        <taxon>Maltschvirus maltsch</taxon>
    </lineage>
</organism>
<dbReference type="EMBL" id="LR797450">
    <property type="protein sequence ID" value="CAB4217852.1"/>
    <property type="molecule type" value="Genomic_DNA"/>
</dbReference>
<dbReference type="EMBL" id="LR797075">
    <property type="protein sequence ID" value="CAB4185173.1"/>
    <property type="molecule type" value="Genomic_DNA"/>
</dbReference>